<feature type="domain" description="Calcineurin-like phosphoesterase" evidence="1">
    <location>
        <begin position="236"/>
        <end position="443"/>
    </location>
</feature>
<dbReference type="PANTHER" id="PTHR16509">
    <property type="match status" value="1"/>
</dbReference>
<dbReference type="InterPro" id="IPR011004">
    <property type="entry name" value="Trimer_LpxA-like_sf"/>
</dbReference>
<dbReference type="Pfam" id="PF21711">
    <property type="entry name" value="DCTN5"/>
    <property type="match status" value="1"/>
</dbReference>
<evidence type="ECO:0000313" key="3">
    <source>
        <dbReference type="Proteomes" id="UP001146120"/>
    </source>
</evidence>
<name>A0AAV2YTT9_9STRA</name>
<dbReference type="InterPro" id="IPR004843">
    <property type="entry name" value="Calcineurin-like_PHP"/>
</dbReference>
<dbReference type="InterPro" id="IPR047125">
    <property type="entry name" value="DCTN5"/>
</dbReference>
<dbReference type="SUPFAM" id="SSF56300">
    <property type="entry name" value="Metallo-dependent phosphatases"/>
    <property type="match status" value="1"/>
</dbReference>
<evidence type="ECO:0000313" key="2">
    <source>
        <dbReference type="EMBL" id="DAZ96816.1"/>
    </source>
</evidence>
<dbReference type="GO" id="GO:0030145">
    <property type="term" value="F:manganese ion binding"/>
    <property type="evidence" value="ECO:0007669"/>
    <property type="project" value="TreeGrafter"/>
</dbReference>
<dbReference type="GO" id="GO:0047734">
    <property type="term" value="F:CDP-glycerol diphosphatase activity"/>
    <property type="evidence" value="ECO:0007669"/>
    <property type="project" value="TreeGrafter"/>
</dbReference>
<dbReference type="EMBL" id="DAKRPA010000155">
    <property type="protein sequence ID" value="DAZ96816.1"/>
    <property type="molecule type" value="Genomic_DNA"/>
</dbReference>
<dbReference type="AlphaFoldDB" id="A0AAV2YTT9"/>
<comment type="caution">
    <text evidence="2">The sequence shown here is derived from an EMBL/GenBank/DDBJ whole genome shotgun (WGS) entry which is preliminary data.</text>
</comment>
<protein>
    <recommendedName>
        <fullName evidence="1">Calcineurin-like phosphoesterase domain-containing protein</fullName>
    </recommendedName>
</protein>
<proteinExistence type="predicted"/>
<sequence>MNPYLEAPDATFDPDEYIHTSTGNKISRKCTLCSAHNIHLRGKAIIDPGTIVRAELAKVTLGRQCIIRERCVIKPPIRILPTGLAFISMKIGDHVYIGDNTVVEAAMIGSFVQIGKNCVIGKRTIIRDCCRIEDNTVVPPDSVIPPFSRIGGIPDVRAEDAAAEMTMLSTLEGRVVQARKPLLSFALVTDVQHADVEDGWNFHRTKQRYYRHAAAHLEQVIADWMDSTQLQRGLLQFAVNLGDLIDGKNKMVGTSRASLARTKAAFVPFQERVGPVHHLLGNHELYNFPVEVYEKELRWQHASNSFYQFDARDLAPKYRFIVLNSYGTSSLGRSADDAVYQAARQIMRAKNKNDNPNSPTGLVGVDQRFVEFNGAIDEAQLKWLRQTLAAAKMNKEHVLVFSHIPLHPKTCHPSTLLWNYEEVLQVIRASDCVRAVFSGHSHDNGYVKEDGVHYVVLDAVLECAPTQTAHAIVDLHSDHLVLNGFGKIPSRELRFPTFTNLQTQD</sequence>
<dbReference type="Proteomes" id="UP001146120">
    <property type="component" value="Unassembled WGS sequence"/>
</dbReference>
<keyword evidence="3" id="KW-1185">Reference proteome</keyword>
<gene>
    <name evidence="2" type="ORF">N0F65_007077</name>
</gene>
<dbReference type="PANTHER" id="PTHR16509:SF1">
    <property type="entry name" value="MANGANESE-DEPENDENT ADP-RIBOSE_CDP-ALCOHOL DIPHOSPHATASE"/>
    <property type="match status" value="1"/>
</dbReference>
<organism evidence="2 3">
    <name type="scientific">Lagenidium giganteum</name>
    <dbReference type="NCBI Taxonomy" id="4803"/>
    <lineage>
        <taxon>Eukaryota</taxon>
        <taxon>Sar</taxon>
        <taxon>Stramenopiles</taxon>
        <taxon>Oomycota</taxon>
        <taxon>Peronosporomycetes</taxon>
        <taxon>Pythiales</taxon>
        <taxon>Pythiaceae</taxon>
    </lineage>
</organism>
<dbReference type="Pfam" id="PF00149">
    <property type="entry name" value="Metallophos"/>
    <property type="match status" value="1"/>
</dbReference>
<dbReference type="CDD" id="cd03359">
    <property type="entry name" value="LbH_Dynactin_5"/>
    <property type="match status" value="1"/>
</dbReference>
<reference evidence="2" key="1">
    <citation type="submission" date="2022-11" db="EMBL/GenBank/DDBJ databases">
        <authorList>
            <person name="Morgan W.R."/>
            <person name="Tartar A."/>
        </authorList>
    </citation>
    <scope>NUCLEOTIDE SEQUENCE</scope>
    <source>
        <strain evidence="2">ARSEF 373</strain>
    </source>
</reference>
<dbReference type="Gene3D" id="2.160.10.10">
    <property type="entry name" value="Hexapeptide repeat proteins"/>
    <property type="match status" value="1"/>
</dbReference>
<dbReference type="GO" id="GO:0008663">
    <property type="term" value="F:2',3'-cyclic-nucleotide 2'-phosphodiesterase activity"/>
    <property type="evidence" value="ECO:0007669"/>
    <property type="project" value="TreeGrafter"/>
</dbReference>
<dbReference type="SUPFAM" id="SSF51161">
    <property type="entry name" value="Trimeric LpxA-like enzymes"/>
    <property type="match status" value="1"/>
</dbReference>
<accession>A0AAV2YTT9</accession>
<reference evidence="2" key="2">
    <citation type="journal article" date="2023" name="Microbiol Resour">
        <title>Decontamination and Annotation of the Draft Genome Sequence of the Oomycete Lagenidium giganteum ARSEF 373.</title>
        <authorList>
            <person name="Morgan W.R."/>
            <person name="Tartar A."/>
        </authorList>
    </citation>
    <scope>NUCLEOTIDE SEQUENCE</scope>
    <source>
        <strain evidence="2">ARSEF 373</strain>
    </source>
</reference>
<dbReference type="Gene3D" id="3.60.21.10">
    <property type="match status" value="1"/>
</dbReference>
<evidence type="ECO:0000259" key="1">
    <source>
        <dbReference type="Pfam" id="PF00149"/>
    </source>
</evidence>
<dbReference type="InterPro" id="IPR029052">
    <property type="entry name" value="Metallo-depent_PP-like"/>
</dbReference>
<dbReference type="GO" id="GO:0047631">
    <property type="term" value="F:ADP-ribose diphosphatase activity"/>
    <property type="evidence" value="ECO:0007669"/>
    <property type="project" value="TreeGrafter"/>
</dbReference>